<dbReference type="InterPro" id="IPR003673">
    <property type="entry name" value="CoA-Trfase_fam_III"/>
</dbReference>
<dbReference type="SUPFAM" id="SSF89796">
    <property type="entry name" value="CoA-transferase family III (CaiB/BaiF)"/>
    <property type="match status" value="2"/>
</dbReference>
<evidence type="ECO:0000256" key="2">
    <source>
        <dbReference type="SAM" id="MobiDB-lite"/>
    </source>
</evidence>
<feature type="region of interest" description="Disordered" evidence="2">
    <location>
        <begin position="177"/>
        <end position="202"/>
    </location>
</feature>
<evidence type="ECO:0000256" key="1">
    <source>
        <dbReference type="ARBA" id="ARBA00022679"/>
    </source>
</evidence>
<evidence type="ECO:0000313" key="3">
    <source>
        <dbReference type="EMBL" id="TLS47623.1"/>
    </source>
</evidence>
<dbReference type="InterPro" id="IPR044855">
    <property type="entry name" value="CoA-Trfase_III_dom3_sf"/>
</dbReference>
<dbReference type="RefSeq" id="WP_138043621.1">
    <property type="nucleotide sequence ID" value="NZ_VBZC01000003.1"/>
</dbReference>
<protein>
    <submittedName>
        <fullName evidence="3">CoA transferase</fullName>
    </submittedName>
</protein>
<dbReference type="PANTHER" id="PTHR48207">
    <property type="entry name" value="SUCCINATE--HYDROXYMETHYLGLUTARATE COA-TRANSFERASE"/>
    <property type="match status" value="1"/>
</dbReference>
<dbReference type="Gene3D" id="3.40.50.10540">
    <property type="entry name" value="Crotonobetainyl-coa:carnitine coa-transferase, domain 1"/>
    <property type="match status" value="2"/>
</dbReference>
<reference evidence="3 4" key="1">
    <citation type="submission" date="2019-05" db="EMBL/GenBank/DDBJ databases">
        <title>Streptomyces sp. NEAU-C151, a novel actinomycete isolated from soil.</title>
        <authorList>
            <person name="Han L."/>
            <person name="Jiang H."/>
        </authorList>
    </citation>
    <scope>NUCLEOTIDE SEQUENCE [LARGE SCALE GENOMIC DNA]</scope>
    <source>
        <strain evidence="3 4">NEAU-C151</strain>
    </source>
</reference>
<dbReference type="InterPro" id="IPR050483">
    <property type="entry name" value="CoA-transferase_III_domain"/>
</dbReference>
<dbReference type="GO" id="GO:0008410">
    <property type="term" value="F:CoA-transferase activity"/>
    <property type="evidence" value="ECO:0007669"/>
    <property type="project" value="TreeGrafter"/>
</dbReference>
<sequence length="581" mass="59458">MTVGEYVRDRGQRGQTSSPPLGGVSAASFGASTSLAVAAEHLTLLGCAPADQSLSTGTDPGDAATIVTTAGTGRGRAEITCAVDWAGPVALPLAAEAEVQAACGIAQVHGRRYGRPTLLPFDYASAVTGVLAVHGVLAALHAATRGVRIRQVRTSVAQGALLVMSQYLAAAGAVGGTGGTSGTDGPDDEPTPAVPLPAGPPDARTAPPFTSADDVTFEIETLDAEAWQRFWRALGVPHRAISRGWRPFQYRYAAAVCPLPDELRRGVAARPYAAIVAAAAEVGVSVVRVRGLDAADALASAAPWTITELPADRHAAHPAAPGGPTPTTRRPLDGLVVVESTRRVQGPLAGHVLALLGARVIRVEPPGGDPARGVPPLAGGCSARFLALNRDKEVVEADLHTPGGRSVLRELAAGADVFLHNWAPGKAAAWELDAGDLAAVRPGLVYAWASGWGEAFGPTPPLGTDYLVQAGSGLAELTARPGEPPTPSLMTLLDVLGGLVCAEGVLAALVARSTTGRGRRVDTSLLSAATVLTRHGRATADAPHAAALCTDLTELIADPRFATALTRAECALPDSPWEFSA</sequence>
<comment type="caution">
    <text evidence="3">The sequence shown here is derived from an EMBL/GenBank/DDBJ whole genome shotgun (WGS) entry which is preliminary data.</text>
</comment>
<dbReference type="Gene3D" id="3.30.1540.10">
    <property type="entry name" value="formyl-coa transferase, domain 3"/>
    <property type="match status" value="1"/>
</dbReference>
<dbReference type="PANTHER" id="PTHR48207:SF4">
    <property type="entry name" value="BLL6097 PROTEIN"/>
    <property type="match status" value="1"/>
</dbReference>
<organism evidence="3 4">
    <name type="scientific">Streptomyces montanus</name>
    <dbReference type="NCBI Taxonomy" id="2580423"/>
    <lineage>
        <taxon>Bacteria</taxon>
        <taxon>Bacillati</taxon>
        <taxon>Actinomycetota</taxon>
        <taxon>Actinomycetes</taxon>
        <taxon>Kitasatosporales</taxon>
        <taxon>Streptomycetaceae</taxon>
        <taxon>Streptomyces</taxon>
    </lineage>
</organism>
<gene>
    <name evidence="3" type="ORF">FE633_03820</name>
</gene>
<dbReference type="Proteomes" id="UP000305906">
    <property type="component" value="Unassembled WGS sequence"/>
</dbReference>
<proteinExistence type="predicted"/>
<dbReference type="InterPro" id="IPR023606">
    <property type="entry name" value="CoA-Trfase_III_dom_1_sf"/>
</dbReference>
<dbReference type="EMBL" id="VBZC01000003">
    <property type="protein sequence ID" value="TLS47623.1"/>
    <property type="molecule type" value="Genomic_DNA"/>
</dbReference>
<dbReference type="AlphaFoldDB" id="A0A5R9G462"/>
<name>A0A5R9G462_9ACTN</name>
<dbReference type="Pfam" id="PF02515">
    <property type="entry name" value="CoA_transf_3"/>
    <property type="match status" value="2"/>
</dbReference>
<feature type="compositionally biased region" description="Basic and acidic residues" evidence="2">
    <location>
        <begin position="1"/>
        <end position="12"/>
    </location>
</feature>
<evidence type="ECO:0000313" key="4">
    <source>
        <dbReference type="Proteomes" id="UP000305906"/>
    </source>
</evidence>
<keyword evidence="1 3" id="KW-0808">Transferase</keyword>
<accession>A0A5R9G462</accession>
<feature type="region of interest" description="Disordered" evidence="2">
    <location>
        <begin position="1"/>
        <end position="22"/>
    </location>
</feature>
<keyword evidence="4" id="KW-1185">Reference proteome</keyword>